<reference evidence="2" key="1">
    <citation type="submission" date="2023-03" db="EMBL/GenBank/DDBJ databases">
        <title>Massive genome expansion in bonnet fungi (Mycena s.s.) driven by repeated elements and novel gene families across ecological guilds.</title>
        <authorList>
            <consortium name="Lawrence Berkeley National Laboratory"/>
            <person name="Harder C.B."/>
            <person name="Miyauchi S."/>
            <person name="Viragh M."/>
            <person name="Kuo A."/>
            <person name="Thoen E."/>
            <person name="Andreopoulos B."/>
            <person name="Lu D."/>
            <person name="Skrede I."/>
            <person name="Drula E."/>
            <person name="Henrissat B."/>
            <person name="Morin E."/>
            <person name="Kohler A."/>
            <person name="Barry K."/>
            <person name="LaButti K."/>
            <person name="Morin E."/>
            <person name="Salamov A."/>
            <person name="Lipzen A."/>
            <person name="Mereny Z."/>
            <person name="Hegedus B."/>
            <person name="Baldrian P."/>
            <person name="Stursova M."/>
            <person name="Weitz H."/>
            <person name="Taylor A."/>
            <person name="Grigoriev I.V."/>
            <person name="Nagy L.G."/>
            <person name="Martin F."/>
            <person name="Kauserud H."/>
        </authorList>
    </citation>
    <scope>NUCLEOTIDE SEQUENCE</scope>
    <source>
        <strain evidence="2">9284</strain>
    </source>
</reference>
<dbReference type="EMBL" id="JARKIF010000014">
    <property type="protein sequence ID" value="KAJ7623549.1"/>
    <property type="molecule type" value="Genomic_DNA"/>
</dbReference>
<dbReference type="AlphaFoldDB" id="A0AAD7BK95"/>
<keyword evidence="3" id="KW-1185">Reference proteome</keyword>
<dbReference type="Proteomes" id="UP001221142">
    <property type="component" value="Unassembled WGS sequence"/>
</dbReference>
<evidence type="ECO:0000313" key="3">
    <source>
        <dbReference type="Proteomes" id="UP001221142"/>
    </source>
</evidence>
<protein>
    <recommendedName>
        <fullName evidence="1">Glycosyl transferase family 25 domain-containing protein</fullName>
    </recommendedName>
</protein>
<feature type="non-terminal residue" evidence="2">
    <location>
        <position position="1"/>
    </location>
</feature>
<evidence type="ECO:0000313" key="2">
    <source>
        <dbReference type="EMBL" id="KAJ7623549.1"/>
    </source>
</evidence>
<gene>
    <name evidence="2" type="ORF">FB45DRAFT_707001</name>
</gene>
<evidence type="ECO:0000259" key="1">
    <source>
        <dbReference type="Pfam" id="PF01755"/>
    </source>
</evidence>
<organism evidence="2 3">
    <name type="scientific">Roridomyces roridus</name>
    <dbReference type="NCBI Taxonomy" id="1738132"/>
    <lineage>
        <taxon>Eukaryota</taxon>
        <taxon>Fungi</taxon>
        <taxon>Dikarya</taxon>
        <taxon>Basidiomycota</taxon>
        <taxon>Agaricomycotina</taxon>
        <taxon>Agaricomycetes</taxon>
        <taxon>Agaricomycetidae</taxon>
        <taxon>Agaricales</taxon>
        <taxon>Marasmiineae</taxon>
        <taxon>Mycenaceae</taxon>
        <taxon>Roridomyces</taxon>
    </lineage>
</organism>
<name>A0AAD7BK95_9AGAR</name>
<sequence length="268" mass="30060">ILPVPSRTYIINLTRRSERRDMMERLRKMLGVEWEYFPATESANPIVGQIISGVNTPVSLPFEWPVDDGRAPVVPFEDGKGIAPYDDKMDPLLCSTGAFDLTPYSFNPTEQCTLTPGRIACYHSHYSAIQHAASAAVPHVALFLEDDIDVESDIQERLASVWEYLPEDWDMLFLGHCWSDETHHGVLGPPSPEATTHLRPSNAPLCTHAYALSPKGLERITRDLAHPSLAYSRPIDTVFRFLIQNGRLNSFSITPSIVVQRKDDMSDV</sequence>
<accession>A0AAD7BK95</accession>
<comment type="caution">
    <text evidence="2">The sequence shown here is derived from an EMBL/GenBank/DDBJ whole genome shotgun (WGS) entry which is preliminary data.</text>
</comment>
<dbReference type="Pfam" id="PF01755">
    <property type="entry name" value="Glyco_transf_25"/>
    <property type="match status" value="1"/>
</dbReference>
<dbReference type="InterPro" id="IPR002654">
    <property type="entry name" value="Glyco_trans_25"/>
</dbReference>
<feature type="non-terminal residue" evidence="2">
    <location>
        <position position="268"/>
    </location>
</feature>
<proteinExistence type="predicted"/>
<feature type="domain" description="Glycosyl transferase family 25" evidence="1">
    <location>
        <begin position="8"/>
        <end position="166"/>
    </location>
</feature>